<feature type="domain" description="G-protein coupled receptors family 1 profile" evidence="12">
    <location>
        <begin position="55"/>
        <end position="420"/>
    </location>
</feature>
<feature type="transmembrane region" description="Helical" evidence="11">
    <location>
        <begin position="39"/>
        <end position="63"/>
    </location>
</feature>
<feature type="transmembrane region" description="Helical" evidence="11">
    <location>
        <begin position="255"/>
        <end position="274"/>
    </location>
</feature>
<evidence type="ECO:0000259" key="12">
    <source>
        <dbReference type="PROSITE" id="PS50262"/>
    </source>
</evidence>
<feature type="compositionally biased region" description="Low complexity" evidence="10">
    <location>
        <begin position="301"/>
        <end position="314"/>
    </location>
</feature>
<dbReference type="Proteomes" id="UP001634394">
    <property type="component" value="Unassembled WGS sequence"/>
</dbReference>
<proteinExistence type="inferred from homology"/>
<dbReference type="GO" id="GO:0005886">
    <property type="term" value="C:plasma membrane"/>
    <property type="evidence" value="ECO:0007669"/>
    <property type="project" value="UniProtKB-SubCell"/>
</dbReference>
<evidence type="ECO:0000313" key="14">
    <source>
        <dbReference type="Proteomes" id="UP001634394"/>
    </source>
</evidence>
<comment type="subcellular location">
    <subcellularLocation>
        <location evidence="1">Cell membrane</location>
        <topology evidence="1">Multi-pass membrane protein</topology>
    </subcellularLocation>
</comment>
<accession>A0ABD3VQG2</accession>
<evidence type="ECO:0000256" key="11">
    <source>
        <dbReference type="SAM" id="Phobius"/>
    </source>
</evidence>
<dbReference type="PROSITE" id="PS00237">
    <property type="entry name" value="G_PROTEIN_RECEP_F1_1"/>
    <property type="match status" value="1"/>
</dbReference>
<feature type="region of interest" description="Disordered" evidence="10">
    <location>
        <begin position="332"/>
        <end position="365"/>
    </location>
</feature>
<evidence type="ECO:0000256" key="2">
    <source>
        <dbReference type="ARBA" id="ARBA00022475"/>
    </source>
</evidence>
<feature type="transmembrane region" description="Helical" evidence="11">
    <location>
        <begin position="112"/>
        <end position="133"/>
    </location>
</feature>
<evidence type="ECO:0000256" key="4">
    <source>
        <dbReference type="ARBA" id="ARBA00022989"/>
    </source>
</evidence>
<keyword evidence="7 9" id="KW-0675">Receptor</keyword>
<evidence type="ECO:0000256" key="6">
    <source>
        <dbReference type="ARBA" id="ARBA00023136"/>
    </source>
</evidence>
<dbReference type="Pfam" id="PF00001">
    <property type="entry name" value="7tm_1"/>
    <property type="match status" value="1"/>
</dbReference>
<dbReference type="InterPro" id="IPR017452">
    <property type="entry name" value="GPCR_Rhodpsn_7TM"/>
</dbReference>
<reference evidence="13 14" key="1">
    <citation type="submission" date="2024-11" db="EMBL/GenBank/DDBJ databases">
        <title>Chromosome-level genome assembly of the freshwater bivalve Anodonta woodiana.</title>
        <authorList>
            <person name="Chen X."/>
        </authorList>
    </citation>
    <scope>NUCLEOTIDE SEQUENCE [LARGE SCALE GENOMIC DNA]</scope>
    <source>
        <strain evidence="13">MN2024</strain>
        <tissue evidence="13">Gills</tissue>
    </source>
</reference>
<feature type="transmembrane region" description="Helical" evidence="11">
    <location>
        <begin position="401"/>
        <end position="423"/>
    </location>
</feature>
<dbReference type="PROSITE" id="PS50262">
    <property type="entry name" value="G_PROTEIN_RECEP_F1_2"/>
    <property type="match status" value="1"/>
</dbReference>
<dbReference type="Gene3D" id="1.20.1070.10">
    <property type="entry name" value="Rhodopsin 7-helix transmembrane proteins"/>
    <property type="match status" value="1"/>
</dbReference>
<sequence length="444" mass="49787">MEKVGEAWHNSSYTIHSETSRTQYSPEGSPRLGTMEEEISVICILSVFSVFGTLGNGLVLYVFTKKAGKLTSTIFILALAGTDIIACLVVIPFTITGILVAFELRFDFFCKLYQFLITCIVPLSAFIMVAIAVDRYICICHPFVHIMTVQRAKIIVSILAAFASVLGLITSLGFSVYQVVSSDEVNSVIANLSKSNDSYTTTHNINNVGSSLHSDSSTNNTYIDKVIKYTGKCDAASTILSHDFMNIYQKVYSSFYFISLLVVLILYGMIYRSVSKQRAKRRRQKLAGKIKVNTQSQTEESSVPLNNSNLNTLSPNNLSVKVDIDGETVTTSLTSKQNGDSNEKTSLGKRHRTSTKSSSKERKESDRLANIKTAMMLFIVTVVFIIAFLPAWLMAYRWLDFKIVVFYMYFVYNVANPVIYAFMNQMFREDLVRMLSTFQGCFHL</sequence>
<keyword evidence="2" id="KW-1003">Cell membrane</keyword>
<dbReference type="PRINTS" id="PR00237">
    <property type="entry name" value="GPCRRHODOPSN"/>
</dbReference>
<feature type="region of interest" description="Disordered" evidence="10">
    <location>
        <begin position="286"/>
        <end position="314"/>
    </location>
</feature>
<keyword evidence="3 9" id="KW-0812">Transmembrane</keyword>
<dbReference type="SMART" id="SM01381">
    <property type="entry name" value="7TM_GPCR_Srsx"/>
    <property type="match status" value="1"/>
</dbReference>
<evidence type="ECO:0000313" key="13">
    <source>
        <dbReference type="EMBL" id="KAL3862783.1"/>
    </source>
</evidence>
<dbReference type="GO" id="GO:0004930">
    <property type="term" value="F:G protein-coupled receptor activity"/>
    <property type="evidence" value="ECO:0007669"/>
    <property type="project" value="UniProtKB-KW"/>
</dbReference>
<evidence type="ECO:0000256" key="5">
    <source>
        <dbReference type="ARBA" id="ARBA00023040"/>
    </source>
</evidence>
<dbReference type="AlphaFoldDB" id="A0ABD3VQG2"/>
<comment type="caution">
    <text evidence="13">The sequence shown here is derived from an EMBL/GenBank/DDBJ whole genome shotgun (WGS) entry which is preliminary data.</text>
</comment>
<keyword evidence="8 9" id="KW-0807">Transducer</keyword>
<gene>
    <name evidence="13" type="ORF">ACJMK2_008731</name>
</gene>
<keyword evidence="5 9" id="KW-0297">G-protein coupled receptor</keyword>
<protein>
    <recommendedName>
        <fullName evidence="12">G-protein coupled receptors family 1 profile domain-containing protein</fullName>
    </recommendedName>
</protein>
<evidence type="ECO:0000256" key="8">
    <source>
        <dbReference type="ARBA" id="ARBA00023224"/>
    </source>
</evidence>
<evidence type="ECO:0000256" key="1">
    <source>
        <dbReference type="ARBA" id="ARBA00004651"/>
    </source>
</evidence>
<organism evidence="13 14">
    <name type="scientific">Sinanodonta woodiana</name>
    <name type="common">Chinese pond mussel</name>
    <name type="synonym">Anodonta woodiana</name>
    <dbReference type="NCBI Taxonomy" id="1069815"/>
    <lineage>
        <taxon>Eukaryota</taxon>
        <taxon>Metazoa</taxon>
        <taxon>Spiralia</taxon>
        <taxon>Lophotrochozoa</taxon>
        <taxon>Mollusca</taxon>
        <taxon>Bivalvia</taxon>
        <taxon>Autobranchia</taxon>
        <taxon>Heteroconchia</taxon>
        <taxon>Palaeoheterodonta</taxon>
        <taxon>Unionida</taxon>
        <taxon>Unionoidea</taxon>
        <taxon>Unionidae</taxon>
        <taxon>Unioninae</taxon>
        <taxon>Sinanodonta</taxon>
    </lineage>
</organism>
<feature type="transmembrane region" description="Helical" evidence="11">
    <location>
        <begin position="75"/>
        <end position="100"/>
    </location>
</feature>
<dbReference type="EMBL" id="JBJQND010000011">
    <property type="protein sequence ID" value="KAL3862783.1"/>
    <property type="molecule type" value="Genomic_DNA"/>
</dbReference>
<name>A0ABD3VQG2_SINWO</name>
<evidence type="ECO:0000256" key="7">
    <source>
        <dbReference type="ARBA" id="ARBA00023170"/>
    </source>
</evidence>
<keyword evidence="6 11" id="KW-0472">Membrane</keyword>
<dbReference type="CDD" id="cd00637">
    <property type="entry name" value="7tm_classA_rhodopsin-like"/>
    <property type="match status" value="1"/>
</dbReference>
<feature type="transmembrane region" description="Helical" evidence="11">
    <location>
        <begin position="373"/>
        <end position="395"/>
    </location>
</feature>
<dbReference type="SUPFAM" id="SSF81321">
    <property type="entry name" value="Family A G protein-coupled receptor-like"/>
    <property type="match status" value="1"/>
</dbReference>
<feature type="transmembrane region" description="Helical" evidence="11">
    <location>
        <begin position="154"/>
        <end position="177"/>
    </location>
</feature>
<dbReference type="PANTHER" id="PTHR24230:SF158">
    <property type="entry name" value="G-PROTEIN COUPLED RECEPTORS FAMILY 1 PROFILE DOMAIN-CONTAINING PROTEIN"/>
    <property type="match status" value="1"/>
</dbReference>
<dbReference type="InterPro" id="IPR000276">
    <property type="entry name" value="GPCR_Rhodpsn"/>
</dbReference>
<evidence type="ECO:0000256" key="10">
    <source>
        <dbReference type="SAM" id="MobiDB-lite"/>
    </source>
</evidence>
<evidence type="ECO:0000256" key="9">
    <source>
        <dbReference type="RuleBase" id="RU000688"/>
    </source>
</evidence>
<comment type="similarity">
    <text evidence="9">Belongs to the G-protein coupled receptor 1 family.</text>
</comment>
<evidence type="ECO:0000256" key="3">
    <source>
        <dbReference type="ARBA" id="ARBA00022692"/>
    </source>
</evidence>
<keyword evidence="4 11" id="KW-1133">Transmembrane helix</keyword>
<dbReference type="PANTHER" id="PTHR24230">
    <property type="entry name" value="G-PROTEIN COUPLED RECEPTOR"/>
    <property type="match status" value="1"/>
</dbReference>
<keyword evidence="14" id="KW-1185">Reference proteome</keyword>